<dbReference type="GO" id="GO:0016740">
    <property type="term" value="F:transferase activity"/>
    <property type="evidence" value="ECO:0007669"/>
    <property type="project" value="UniProtKB-KW"/>
</dbReference>
<dbReference type="AlphaFoldDB" id="A0A2S6IT72"/>
<comment type="caution">
    <text evidence="1">The sequence shown here is derived from an EMBL/GenBank/DDBJ whole genome shotgun (WGS) entry which is preliminary data.</text>
</comment>
<sequence>MHVPVVGTVRELYRSPEHEAAAGDFDITVTVCFASNRDTLGETVTSLQHQRGAPRFELLLVSNATHDDSVEIAREASRGLPTRIVECESAGYDSNARNVCMVESAAAKTVFLDADDTVNPGYVAAMSAALDSSAMVTAIWDSRSINADRFPQLRGKPADDASRWPFRHQGWTFAPAGTLGFRREVPETIGGFDPELLFGANNEWCFRAYAAGFEIAAAPDAIVHYRLRPSARQAMRQRYRWGVSEVAAAQRAEQYGMPRRTRLRAMGVGTYGRLLARLVRVRDGYDVYEFLSAAGQAAGHVTGSLRYRRLDL</sequence>
<dbReference type="Proteomes" id="UP000239485">
    <property type="component" value="Unassembled WGS sequence"/>
</dbReference>
<evidence type="ECO:0000313" key="1">
    <source>
        <dbReference type="EMBL" id="PPK97246.1"/>
    </source>
</evidence>
<organism evidence="1 2">
    <name type="scientific">Kineococcus xinjiangensis</name>
    <dbReference type="NCBI Taxonomy" id="512762"/>
    <lineage>
        <taxon>Bacteria</taxon>
        <taxon>Bacillati</taxon>
        <taxon>Actinomycetota</taxon>
        <taxon>Actinomycetes</taxon>
        <taxon>Kineosporiales</taxon>
        <taxon>Kineosporiaceae</taxon>
        <taxon>Kineococcus</taxon>
    </lineage>
</organism>
<dbReference type="EMBL" id="PTJD01000004">
    <property type="protein sequence ID" value="PPK97246.1"/>
    <property type="molecule type" value="Genomic_DNA"/>
</dbReference>
<accession>A0A2S6IT72</accession>
<name>A0A2S6IT72_9ACTN</name>
<proteinExistence type="predicted"/>
<dbReference type="PANTHER" id="PTHR43685">
    <property type="entry name" value="GLYCOSYLTRANSFERASE"/>
    <property type="match status" value="1"/>
</dbReference>
<reference evidence="1 2" key="1">
    <citation type="submission" date="2018-02" db="EMBL/GenBank/DDBJ databases">
        <title>Genomic Encyclopedia of Archaeal and Bacterial Type Strains, Phase II (KMG-II): from individual species to whole genera.</title>
        <authorList>
            <person name="Goeker M."/>
        </authorList>
    </citation>
    <scope>NUCLEOTIDE SEQUENCE [LARGE SCALE GENOMIC DNA]</scope>
    <source>
        <strain evidence="1 2">DSM 22857</strain>
    </source>
</reference>
<evidence type="ECO:0000313" key="2">
    <source>
        <dbReference type="Proteomes" id="UP000239485"/>
    </source>
</evidence>
<dbReference type="Pfam" id="PF13641">
    <property type="entry name" value="Glyco_tranf_2_3"/>
    <property type="match status" value="1"/>
</dbReference>
<dbReference type="InterPro" id="IPR029044">
    <property type="entry name" value="Nucleotide-diphossugar_trans"/>
</dbReference>
<dbReference type="PANTHER" id="PTHR43685:SF2">
    <property type="entry name" value="GLYCOSYLTRANSFERASE 2-LIKE DOMAIN-CONTAINING PROTEIN"/>
    <property type="match status" value="1"/>
</dbReference>
<protein>
    <submittedName>
        <fullName evidence="1">Glycosyl transferase family 2</fullName>
    </submittedName>
</protein>
<keyword evidence="2" id="KW-1185">Reference proteome</keyword>
<keyword evidence="1" id="KW-0808">Transferase</keyword>
<gene>
    <name evidence="1" type="ORF">CLV92_10463</name>
</gene>
<dbReference type="InterPro" id="IPR050834">
    <property type="entry name" value="Glycosyltransf_2"/>
</dbReference>
<dbReference type="SUPFAM" id="SSF53448">
    <property type="entry name" value="Nucleotide-diphospho-sugar transferases"/>
    <property type="match status" value="1"/>
</dbReference>
<dbReference type="Gene3D" id="3.90.550.10">
    <property type="entry name" value="Spore Coat Polysaccharide Biosynthesis Protein SpsA, Chain A"/>
    <property type="match status" value="1"/>
</dbReference>